<evidence type="ECO:0000256" key="1">
    <source>
        <dbReference type="SAM" id="Phobius"/>
    </source>
</evidence>
<evidence type="ECO:0000259" key="2">
    <source>
        <dbReference type="Pfam" id="PF02470"/>
    </source>
</evidence>
<dbReference type="EMBL" id="CP013118">
    <property type="protein sequence ID" value="ALO17547.1"/>
    <property type="molecule type" value="Genomic_DNA"/>
</dbReference>
<accession>A0A0S2I5V1</accession>
<keyword evidence="1" id="KW-1133">Transmembrane helix</keyword>
<dbReference type="PANTHER" id="PTHR33371">
    <property type="entry name" value="INTERMEMBRANE PHOSPHOLIPID TRANSPORT SYSTEM BINDING PROTEIN MLAD-RELATED"/>
    <property type="match status" value="1"/>
</dbReference>
<name>A0A0S2I5V1_9BACT</name>
<reference evidence="3 4" key="1">
    <citation type="submission" date="2015-11" db="EMBL/GenBank/DDBJ databases">
        <title>Description and complete genome sequence of a novel strain predominating in hypersaline microbial mats and representing a new family of the Bacteriodetes phylum.</title>
        <authorList>
            <person name="Spring S."/>
            <person name="Bunk B."/>
            <person name="Sproer C."/>
            <person name="Klenk H.-P."/>
        </authorList>
    </citation>
    <scope>NUCLEOTIDE SEQUENCE [LARGE SCALE GENOMIC DNA]</scope>
    <source>
        <strain evidence="3 4">L21-Spi-D4</strain>
    </source>
</reference>
<keyword evidence="1" id="KW-0472">Membrane</keyword>
<feature type="domain" description="Mce/MlaD" evidence="2">
    <location>
        <begin position="39"/>
        <end position="113"/>
    </location>
</feature>
<keyword evidence="4" id="KW-1185">Reference proteome</keyword>
<feature type="transmembrane region" description="Helical" evidence="1">
    <location>
        <begin position="7"/>
        <end position="28"/>
    </location>
</feature>
<dbReference type="RefSeq" id="WP_057954799.1">
    <property type="nucleotide sequence ID" value="NZ_CP013118.1"/>
</dbReference>
<dbReference type="Proteomes" id="UP000064893">
    <property type="component" value="Chromosome"/>
</dbReference>
<dbReference type="InterPro" id="IPR052336">
    <property type="entry name" value="MlaD_Phospholipid_Transporter"/>
</dbReference>
<dbReference type="OrthoDB" id="9769132at2"/>
<evidence type="ECO:0000313" key="3">
    <source>
        <dbReference type="EMBL" id="ALO17547.1"/>
    </source>
</evidence>
<dbReference type="SUPFAM" id="SSF48065">
    <property type="entry name" value="DBL homology domain (DH-domain)"/>
    <property type="match status" value="1"/>
</dbReference>
<protein>
    <submittedName>
        <fullName evidence="3">Virulence factor Mce family protein</fullName>
    </submittedName>
</protein>
<dbReference type="AlphaFoldDB" id="A0A0S2I5V1"/>
<organism evidence="3 4">
    <name type="scientific">Salinivirga cyanobacteriivorans</name>
    <dbReference type="NCBI Taxonomy" id="1307839"/>
    <lineage>
        <taxon>Bacteria</taxon>
        <taxon>Pseudomonadati</taxon>
        <taxon>Bacteroidota</taxon>
        <taxon>Bacteroidia</taxon>
        <taxon>Bacteroidales</taxon>
        <taxon>Salinivirgaceae</taxon>
        <taxon>Salinivirga</taxon>
    </lineage>
</organism>
<sequence>MNNKFKYILIGLLAAITILIFVFGLNYLKGKNYFIEEDTYYVVYNRIEGLTKSSPVLLNGYNVGQVREIRFHNVKKGNLIVEFVVKKDIHIPQKSIARIFSQDLMGTKAIDLVFSDKDSLLTTGDTLLAETEESLKEQVSIEMLPLKNKAEDLLREMEDAIKIINLIFNERTRQNLKQIIEELNYTSKNLRSSTASVDTLLLNEKQRIHRLLVNLESITNNFSENNENITNLMANLEVLTDSLKRVDFNGTVAEADSTILAINSVLNKIQTQEGTLGKLIYNDSLYNALNESTEDIGLLAEDLRVNPKRYLHFSAFDLGRTMYVLDEDKMEKRAKKNDGNYHVLIDESASPVSMDYYDKIDNVEQRVVNDTYLYTVGNYEKKRKAKRFLKKVRKNYPKARIIYINKGQFTYVD</sequence>
<gene>
    <name evidence="3" type="ORF">L21SP5_03956</name>
</gene>
<dbReference type="STRING" id="1307839.L21SP5_03956"/>
<proteinExistence type="predicted"/>
<dbReference type="InterPro" id="IPR003399">
    <property type="entry name" value="Mce/MlaD"/>
</dbReference>
<dbReference type="InterPro" id="IPR035899">
    <property type="entry name" value="DBL_dom_sf"/>
</dbReference>
<dbReference type="Pfam" id="PF02470">
    <property type="entry name" value="MlaD"/>
    <property type="match status" value="1"/>
</dbReference>
<dbReference type="PANTHER" id="PTHR33371:SF4">
    <property type="entry name" value="INTERMEMBRANE PHOSPHOLIPID TRANSPORT SYSTEM BINDING PROTEIN MLAD"/>
    <property type="match status" value="1"/>
</dbReference>
<dbReference type="KEGG" id="blq:L21SP5_03956"/>
<evidence type="ECO:0000313" key="4">
    <source>
        <dbReference type="Proteomes" id="UP000064893"/>
    </source>
</evidence>
<keyword evidence="1" id="KW-0812">Transmembrane</keyword>